<feature type="non-terminal residue" evidence="3">
    <location>
        <position position="1"/>
    </location>
</feature>
<protein>
    <submittedName>
        <fullName evidence="3">Uncharacterized protein</fullName>
    </submittedName>
</protein>
<reference evidence="3 4" key="1">
    <citation type="submission" date="2024-04" db="EMBL/GenBank/DDBJ databases">
        <authorList>
            <person name="Rising A."/>
            <person name="Reimegard J."/>
            <person name="Sonavane S."/>
            <person name="Akerstrom W."/>
            <person name="Nylinder S."/>
            <person name="Hedman E."/>
            <person name="Kallberg Y."/>
        </authorList>
    </citation>
    <scope>NUCLEOTIDE SEQUENCE [LARGE SCALE GENOMIC DNA]</scope>
</reference>
<keyword evidence="2" id="KW-0472">Membrane</keyword>
<accession>A0AAV1ZNW3</accession>
<evidence type="ECO:0000313" key="4">
    <source>
        <dbReference type="Proteomes" id="UP001497382"/>
    </source>
</evidence>
<comment type="caution">
    <text evidence="3">The sequence shown here is derived from an EMBL/GenBank/DDBJ whole genome shotgun (WGS) entry which is preliminary data.</text>
</comment>
<evidence type="ECO:0000256" key="2">
    <source>
        <dbReference type="SAM" id="Phobius"/>
    </source>
</evidence>
<name>A0AAV1ZNW3_9ARAC</name>
<feature type="non-terminal residue" evidence="3">
    <location>
        <position position="183"/>
    </location>
</feature>
<evidence type="ECO:0000313" key="3">
    <source>
        <dbReference type="EMBL" id="CAL1273528.1"/>
    </source>
</evidence>
<keyword evidence="2" id="KW-1133">Transmembrane helix</keyword>
<proteinExistence type="predicted"/>
<keyword evidence="2" id="KW-0812">Transmembrane</keyword>
<dbReference type="AlphaFoldDB" id="A0AAV1ZNW3"/>
<feature type="transmembrane region" description="Helical" evidence="2">
    <location>
        <begin position="52"/>
        <end position="76"/>
    </location>
</feature>
<dbReference type="Proteomes" id="UP001497382">
    <property type="component" value="Unassembled WGS sequence"/>
</dbReference>
<feature type="region of interest" description="Disordered" evidence="1">
    <location>
        <begin position="162"/>
        <end position="183"/>
    </location>
</feature>
<dbReference type="EMBL" id="CAXIEN010000068">
    <property type="protein sequence ID" value="CAL1273528.1"/>
    <property type="molecule type" value="Genomic_DNA"/>
</dbReference>
<gene>
    <name evidence="3" type="ORF">LARSCL_LOCUS6943</name>
</gene>
<evidence type="ECO:0000256" key="1">
    <source>
        <dbReference type="SAM" id="MobiDB-lite"/>
    </source>
</evidence>
<sequence>LTVNELISRNVILTDLLSLLNKKDVLKKDLNDRKTTQNDRLKFLNSSGKHPYLAGFVLGVGLVFIFLLFSSILYWMGFKKGQYDYYAKESREEPETALCLLPKDKRRAIMADNDNAFYATNGEESTDMKTLKHLVAKASTMNAEDPVKEDVKLLKRRVMSNNEITPRQRSSSTILRHPSFRSN</sequence>
<keyword evidence="4" id="KW-1185">Reference proteome</keyword>
<organism evidence="3 4">
    <name type="scientific">Larinioides sclopetarius</name>
    <dbReference type="NCBI Taxonomy" id="280406"/>
    <lineage>
        <taxon>Eukaryota</taxon>
        <taxon>Metazoa</taxon>
        <taxon>Ecdysozoa</taxon>
        <taxon>Arthropoda</taxon>
        <taxon>Chelicerata</taxon>
        <taxon>Arachnida</taxon>
        <taxon>Araneae</taxon>
        <taxon>Araneomorphae</taxon>
        <taxon>Entelegynae</taxon>
        <taxon>Araneoidea</taxon>
        <taxon>Araneidae</taxon>
        <taxon>Larinioides</taxon>
    </lineage>
</organism>